<dbReference type="Proteomes" id="UP000059680">
    <property type="component" value="Chromosome 4"/>
</dbReference>
<name>A0A0P0WCU7_ORYSJ</name>
<reference evidence="2 3" key="2">
    <citation type="journal article" date="2013" name="Plant Cell Physiol.">
        <title>Rice Annotation Project Database (RAP-DB): an integrative and interactive database for rice genomics.</title>
        <authorList>
            <person name="Sakai H."/>
            <person name="Lee S.S."/>
            <person name="Tanaka T."/>
            <person name="Numa H."/>
            <person name="Kim J."/>
            <person name="Kawahara Y."/>
            <person name="Wakimoto H."/>
            <person name="Yang C.C."/>
            <person name="Iwamoto M."/>
            <person name="Abe T."/>
            <person name="Yamada Y."/>
            <person name="Muto A."/>
            <person name="Inokuchi H."/>
            <person name="Ikemura T."/>
            <person name="Matsumoto T."/>
            <person name="Sasaki T."/>
            <person name="Itoh T."/>
        </authorList>
    </citation>
    <scope>NUCLEOTIDE SEQUENCE [LARGE SCALE GENOMIC DNA]</scope>
    <source>
        <strain evidence="3">cv. Nipponbare</strain>
    </source>
</reference>
<dbReference type="EMBL" id="AP014960">
    <property type="protein sequence ID" value="BAS90269.1"/>
    <property type="molecule type" value="Genomic_DNA"/>
</dbReference>
<sequence length="122" mass="13084">MRTLPLSARRGRRQVPGSPNPAPIELEPRRGSGNDDNAAVMSNVQRWIHNMDNGDDVAIGDEDGRDEADGLGSPSPPFSSDLAEGRAPAPSRSHRHRAVVPPSSSLSSCIRAAITWIPRQGE</sequence>
<organism evidence="2 3">
    <name type="scientific">Oryza sativa subsp. japonica</name>
    <name type="common">Rice</name>
    <dbReference type="NCBI Taxonomy" id="39947"/>
    <lineage>
        <taxon>Eukaryota</taxon>
        <taxon>Viridiplantae</taxon>
        <taxon>Streptophyta</taxon>
        <taxon>Embryophyta</taxon>
        <taxon>Tracheophyta</taxon>
        <taxon>Spermatophyta</taxon>
        <taxon>Magnoliopsida</taxon>
        <taxon>Liliopsida</taxon>
        <taxon>Poales</taxon>
        <taxon>Poaceae</taxon>
        <taxon>BOP clade</taxon>
        <taxon>Oryzoideae</taxon>
        <taxon>Oryzeae</taxon>
        <taxon>Oryzinae</taxon>
        <taxon>Oryza</taxon>
        <taxon>Oryza sativa</taxon>
    </lineage>
</organism>
<evidence type="ECO:0000313" key="3">
    <source>
        <dbReference type="Proteomes" id="UP000059680"/>
    </source>
</evidence>
<reference evidence="3" key="1">
    <citation type="journal article" date="2005" name="Nature">
        <title>The map-based sequence of the rice genome.</title>
        <authorList>
            <consortium name="International rice genome sequencing project (IRGSP)"/>
            <person name="Matsumoto T."/>
            <person name="Wu J."/>
            <person name="Kanamori H."/>
            <person name="Katayose Y."/>
            <person name="Fujisawa M."/>
            <person name="Namiki N."/>
            <person name="Mizuno H."/>
            <person name="Yamamoto K."/>
            <person name="Antonio B.A."/>
            <person name="Baba T."/>
            <person name="Sakata K."/>
            <person name="Nagamura Y."/>
            <person name="Aoki H."/>
            <person name="Arikawa K."/>
            <person name="Arita K."/>
            <person name="Bito T."/>
            <person name="Chiden Y."/>
            <person name="Fujitsuka N."/>
            <person name="Fukunaka R."/>
            <person name="Hamada M."/>
            <person name="Harada C."/>
            <person name="Hayashi A."/>
            <person name="Hijishita S."/>
            <person name="Honda M."/>
            <person name="Hosokawa S."/>
            <person name="Ichikawa Y."/>
            <person name="Idonuma A."/>
            <person name="Iijima M."/>
            <person name="Ikeda M."/>
            <person name="Ikeno M."/>
            <person name="Ito K."/>
            <person name="Ito S."/>
            <person name="Ito T."/>
            <person name="Ito Y."/>
            <person name="Ito Y."/>
            <person name="Iwabuchi A."/>
            <person name="Kamiya K."/>
            <person name="Karasawa W."/>
            <person name="Kurita K."/>
            <person name="Katagiri S."/>
            <person name="Kikuta A."/>
            <person name="Kobayashi H."/>
            <person name="Kobayashi N."/>
            <person name="Machita K."/>
            <person name="Maehara T."/>
            <person name="Masukawa M."/>
            <person name="Mizubayashi T."/>
            <person name="Mukai Y."/>
            <person name="Nagasaki H."/>
            <person name="Nagata Y."/>
            <person name="Naito S."/>
            <person name="Nakashima M."/>
            <person name="Nakama Y."/>
            <person name="Nakamichi Y."/>
            <person name="Nakamura M."/>
            <person name="Meguro A."/>
            <person name="Negishi M."/>
            <person name="Ohta I."/>
            <person name="Ohta T."/>
            <person name="Okamoto M."/>
            <person name="Ono N."/>
            <person name="Saji S."/>
            <person name="Sakaguchi M."/>
            <person name="Sakai K."/>
            <person name="Shibata M."/>
            <person name="Shimokawa T."/>
            <person name="Song J."/>
            <person name="Takazaki Y."/>
            <person name="Terasawa K."/>
            <person name="Tsugane M."/>
            <person name="Tsuji K."/>
            <person name="Ueda S."/>
            <person name="Waki K."/>
            <person name="Yamagata H."/>
            <person name="Yamamoto M."/>
            <person name="Yamamoto S."/>
            <person name="Yamane H."/>
            <person name="Yoshiki S."/>
            <person name="Yoshihara R."/>
            <person name="Yukawa K."/>
            <person name="Zhong H."/>
            <person name="Yano M."/>
            <person name="Yuan Q."/>
            <person name="Ouyang S."/>
            <person name="Liu J."/>
            <person name="Jones K.M."/>
            <person name="Gansberger K."/>
            <person name="Moffat K."/>
            <person name="Hill J."/>
            <person name="Bera J."/>
            <person name="Fadrosh D."/>
            <person name="Jin S."/>
            <person name="Johri S."/>
            <person name="Kim M."/>
            <person name="Overton L."/>
            <person name="Reardon M."/>
            <person name="Tsitrin T."/>
            <person name="Vuong H."/>
            <person name="Weaver B."/>
            <person name="Ciecko A."/>
            <person name="Tallon L."/>
            <person name="Jackson J."/>
            <person name="Pai G."/>
            <person name="Aken S.V."/>
            <person name="Utterback T."/>
            <person name="Reidmuller S."/>
            <person name="Feldblyum T."/>
            <person name="Hsiao J."/>
            <person name="Zismann V."/>
            <person name="Iobst S."/>
            <person name="de Vazeille A.R."/>
            <person name="Buell C.R."/>
            <person name="Ying K."/>
            <person name="Li Y."/>
            <person name="Lu T."/>
            <person name="Huang Y."/>
            <person name="Zhao Q."/>
            <person name="Feng Q."/>
            <person name="Zhang L."/>
            <person name="Zhu J."/>
            <person name="Weng Q."/>
            <person name="Mu J."/>
            <person name="Lu Y."/>
            <person name="Fan D."/>
            <person name="Liu Y."/>
            <person name="Guan J."/>
            <person name="Zhang Y."/>
            <person name="Yu S."/>
            <person name="Liu X."/>
            <person name="Zhang Y."/>
            <person name="Hong G."/>
            <person name="Han B."/>
            <person name="Choisne N."/>
            <person name="Demange N."/>
            <person name="Orjeda G."/>
            <person name="Samain S."/>
            <person name="Cattolico L."/>
            <person name="Pelletier E."/>
            <person name="Couloux A."/>
            <person name="Segurens B."/>
            <person name="Wincker P."/>
            <person name="D'Hont A."/>
            <person name="Scarpelli C."/>
            <person name="Weissenbach J."/>
            <person name="Salanoubat M."/>
            <person name="Quetier F."/>
            <person name="Yu Y."/>
            <person name="Kim H.R."/>
            <person name="Rambo T."/>
            <person name="Currie J."/>
            <person name="Collura K."/>
            <person name="Luo M."/>
            <person name="Yang T."/>
            <person name="Ammiraju J.S.S."/>
            <person name="Engler F."/>
            <person name="Soderlund C."/>
            <person name="Wing R.A."/>
            <person name="Palmer L.E."/>
            <person name="de la Bastide M."/>
            <person name="Spiegel L."/>
            <person name="Nascimento L."/>
            <person name="Zutavern T."/>
            <person name="O'Shaughnessy A."/>
            <person name="Dike S."/>
            <person name="Dedhia N."/>
            <person name="Preston R."/>
            <person name="Balija V."/>
            <person name="McCombie W.R."/>
            <person name="Chow T."/>
            <person name="Chen H."/>
            <person name="Chung M."/>
            <person name="Chen C."/>
            <person name="Shaw J."/>
            <person name="Wu H."/>
            <person name="Hsiao K."/>
            <person name="Chao Y."/>
            <person name="Chu M."/>
            <person name="Cheng C."/>
            <person name="Hour A."/>
            <person name="Lee P."/>
            <person name="Lin S."/>
            <person name="Lin Y."/>
            <person name="Liou J."/>
            <person name="Liu S."/>
            <person name="Hsing Y."/>
            <person name="Raghuvanshi S."/>
            <person name="Mohanty A."/>
            <person name="Bharti A.K."/>
            <person name="Gaur A."/>
            <person name="Gupta V."/>
            <person name="Kumar D."/>
            <person name="Ravi V."/>
            <person name="Vij S."/>
            <person name="Kapur A."/>
            <person name="Khurana P."/>
            <person name="Khurana P."/>
            <person name="Khurana J.P."/>
            <person name="Tyagi A.K."/>
            <person name="Gaikwad K."/>
            <person name="Singh A."/>
            <person name="Dalal V."/>
            <person name="Srivastava S."/>
            <person name="Dixit A."/>
            <person name="Pal A.K."/>
            <person name="Ghazi I.A."/>
            <person name="Yadav M."/>
            <person name="Pandit A."/>
            <person name="Bhargava A."/>
            <person name="Sureshbabu K."/>
            <person name="Batra K."/>
            <person name="Sharma T.R."/>
            <person name="Mohapatra T."/>
            <person name="Singh N.K."/>
            <person name="Messing J."/>
            <person name="Nelson A.B."/>
            <person name="Fuks G."/>
            <person name="Kavchok S."/>
            <person name="Keizer G."/>
            <person name="Linton E."/>
            <person name="Llaca V."/>
            <person name="Song R."/>
            <person name="Tanyolac B."/>
            <person name="Young S."/>
            <person name="Ho-Il K."/>
            <person name="Hahn J.H."/>
            <person name="Sangsakoo G."/>
            <person name="Vanavichit A."/>
            <person name="de Mattos Luiz.A.T."/>
            <person name="Zimmer P.D."/>
            <person name="Malone G."/>
            <person name="Dellagostin O."/>
            <person name="de Oliveira A.C."/>
            <person name="Bevan M."/>
            <person name="Bancroft I."/>
            <person name="Minx P."/>
            <person name="Cordum H."/>
            <person name="Wilson R."/>
            <person name="Cheng Z."/>
            <person name="Jin W."/>
            <person name="Jiang J."/>
            <person name="Leong S.A."/>
            <person name="Iwama H."/>
            <person name="Gojobori T."/>
            <person name="Itoh T."/>
            <person name="Niimura Y."/>
            <person name="Fujii Y."/>
            <person name="Habara T."/>
            <person name="Sakai H."/>
            <person name="Sato Y."/>
            <person name="Wilson G."/>
            <person name="Kumar K."/>
            <person name="McCouch S."/>
            <person name="Juretic N."/>
            <person name="Hoen D."/>
            <person name="Wright S."/>
            <person name="Bruskiewich R."/>
            <person name="Bureau T."/>
            <person name="Miyao A."/>
            <person name="Hirochika H."/>
            <person name="Nishikawa T."/>
            <person name="Kadowaki K."/>
            <person name="Sugiura M."/>
            <person name="Burr B."/>
            <person name="Sasaki T."/>
        </authorList>
    </citation>
    <scope>NUCLEOTIDE SEQUENCE [LARGE SCALE GENOMIC DNA]</scope>
    <source>
        <strain evidence="3">cv. Nipponbare</strain>
    </source>
</reference>
<evidence type="ECO:0000256" key="1">
    <source>
        <dbReference type="SAM" id="MobiDB-lite"/>
    </source>
</evidence>
<gene>
    <name evidence="2" type="ordered locus">Os04g0538550</name>
    <name evidence="2" type="ORF">OSNPB_040538550</name>
</gene>
<feature type="compositionally biased region" description="Acidic residues" evidence="1">
    <location>
        <begin position="53"/>
        <end position="66"/>
    </location>
</feature>
<keyword evidence="3" id="KW-1185">Reference proteome</keyword>
<dbReference type="AlphaFoldDB" id="A0A0P0WCU7"/>
<protein>
    <submittedName>
        <fullName evidence="2">Os04g0538550 protein</fullName>
    </submittedName>
</protein>
<feature type="region of interest" description="Disordered" evidence="1">
    <location>
        <begin position="1"/>
        <end position="105"/>
    </location>
</feature>
<evidence type="ECO:0000313" key="2">
    <source>
        <dbReference type="EMBL" id="BAS90269.1"/>
    </source>
</evidence>
<dbReference type="PaxDb" id="39947-A0A0P0WCU7"/>
<dbReference type="InParanoid" id="A0A0P0WCU7"/>
<accession>A0A0P0WCU7</accession>
<reference evidence="2 3" key="3">
    <citation type="journal article" date="2013" name="Rice">
        <title>Improvement of the Oryza sativa Nipponbare reference genome using next generation sequence and optical map data.</title>
        <authorList>
            <person name="Kawahara Y."/>
            <person name="de la Bastide M."/>
            <person name="Hamilton J.P."/>
            <person name="Kanamori H."/>
            <person name="McCombie W.R."/>
            <person name="Ouyang S."/>
            <person name="Schwartz D.C."/>
            <person name="Tanaka T."/>
            <person name="Wu J."/>
            <person name="Zhou S."/>
            <person name="Childs K.L."/>
            <person name="Davidson R.M."/>
            <person name="Lin H."/>
            <person name="Quesada-Ocampo L."/>
            <person name="Vaillancourt B."/>
            <person name="Sakai H."/>
            <person name="Lee S.S."/>
            <person name="Kim J."/>
            <person name="Numa H."/>
            <person name="Itoh T."/>
            <person name="Buell C.R."/>
            <person name="Matsumoto T."/>
        </authorList>
    </citation>
    <scope>NUCLEOTIDE SEQUENCE [LARGE SCALE GENOMIC DNA]</scope>
    <source>
        <strain evidence="3">cv. Nipponbare</strain>
    </source>
</reference>
<proteinExistence type="predicted"/>